<gene>
    <name evidence="8" type="ORF">B0J11DRAFT_233599</name>
</gene>
<dbReference type="InterPro" id="IPR036928">
    <property type="entry name" value="AS_sf"/>
</dbReference>
<dbReference type="Gene3D" id="3.90.1300.10">
    <property type="entry name" value="Amidase signature (AS) domain"/>
    <property type="match status" value="1"/>
</dbReference>
<dbReference type="SUPFAM" id="SSF75304">
    <property type="entry name" value="Amidase signature (AS) enzymes"/>
    <property type="match status" value="1"/>
</dbReference>
<feature type="active site" description="Charge relay system" evidence="5">
    <location>
        <position position="135"/>
    </location>
</feature>
<dbReference type="PROSITE" id="PS00571">
    <property type="entry name" value="AMIDASES"/>
    <property type="match status" value="1"/>
</dbReference>
<evidence type="ECO:0000256" key="6">
    <source>
        <dbReference type="PIRSR" id="PIRSR001221-2"/>
    </source>
</evidence>
<name>A0A9P9CZF7_9PLEO</name>
<evidence type="ECO:0000313" key="9">
    <source>
        <dbReference type="Proteomes" id="UP000700596"/>
    </source>
</evidence>
<feature type="binding site" evidence="6">
    <location>
        <position position="210"/>
    </location>
    <ligand>
        <name>substrate</name>
    </ligand>
</feature>
<dbReference type="EC" id="3.5.1.4" evidence="3"/>
<proteinExistence type="inferred from homology"/>
<dbReference type="Proteomes" id="UP000700596">
    <property type="component" value="Unassembled WGS sequence"/>
</dbReference>
<comment type="catalytic activity">
    <reaction evidence="1">
        <text>a monocarboxylic acid amide + H2O = a monocarboxylate + NH4(+)</text>
        <dbReference type="Rhea" id="RHEA:12020"/>
        <dbReference type="ChEBI" id="CHEBI:15377"/>
        <dbReference type="ChEBI" id="CHEBI:28938"/>
        <dbReference type="ChEBI" id="CHEBI:35757"/>
        <dbReference type="ChEBI" id="CHEBI:83628"/>
        <dbReference type="EC" id="3.5.1.4"/>
    </reaction>
</comment>
<evidence type="ECO:0000256" key="1">
    <source>
        <dbReference type="ARBA" id="ARBA00001311"/>
    </source>
</evidence>
<dbReference type="EMBL" id="JAGMWT010000030">
    <property type="protein sequence ID" value="KAH7109824.1"/>
    <property type="molecule type" value="Genomic_DNA"/>
</dbReference>
<reference evidence="8" key="1">
    <citation type="journal article" date="2021" name="Nat. Commun.">
        <title>Genetic determinants of endophytism in the Arabidopsis root mycobiome.</title>
        <authorList>
            <person name="Mesny F."/>
            <person name="Miyauchi S."/>
            <person name="Thiergart T."/>
            <person name="Pickel B."/>
            <person name="Atanasova L."/>
            <person name="Karlsson M."/>
            <person name="Huettel B."/>
            <person name="Barry K.W."/>
            <person name="Haridas S."/>
            <person name="Chen C."/>
            <person name="Bauer D."/>
            <person name="Andreopoulos W."/>
            <person name="Pangilinan J."/>
            <person name="LaButti K."/>
            <person name="Riley R."/>
            <person name="Lipzen A."/>
            <person name="Clum A."/>
            <person name="Drula E."/>
            <person name="Henrissat B."/>
            <person name="Kohler A."/>
            <person name="Grigoriev I.V."/>
            <person name="Martin F.M."/>
            <person name="Hacquard S."/>
        </authorList>
    </citation>
    <scope>NUCLEOTIDE SEQUENCE</scope>
    <source>
        <strain evidence="8">MPI-CAGE-CH-0243</strain>
    </source>
</reference>
<keyword evidence="9" id="KW-1185">Reference proteome</keyword>
<evidence type="ECO:0000313" key="8">
    <source>
        <dbReference type="EMBL" id="KAH7109824.1"/>
    </source>
</evidence>
<feature type="binding site" evidence="6">
    <location>
        <position position="184"/>
    </location>
    <ligand>
        <name>substrate</name>
    </ligand>
</feature>
<comment type="caution">
    <text evidence="8">The sequence shown here is derived from an EMBL/GenBank/DDBJ whole genome shotgun (WGS) entry which is preliminary data.</text>
</comment>
<comment type="similarity">
    <text evidence="2">Belongs to the amidase family.</text>
</comment>
<feature type="domain" description="Amidase" evidence="7">
    <location>
        <begin position="79"/>
        <end position="553"/>
    </location>
</feature>
<feature type="active site" description="Acyl-ester intermediate" evidence="5">
    <location>
        <position position="234"/>
    </location>
</feature>
<evidence type="ECO:0000256" key="2">
    <source>
        <dbReference type="ARBA" id="ARBA00009199"/>
    </source>
</evidence>
<accession>A0A9P9CZF7</accession>
<evidence type="ECO:0000256" key="5">
    <source>
        <dbReference type="PIRSR" id="PIRSR001221-1"/>
    </source>
</evidence>
<dbReference type="Pfam" id="PF01425">
    <property type="entry name" value="Amidase"/>
    <property type="match status" value="1"/>
</dbReference>
<dbReference type="InterPro" id="IPR023631">
    <property type="entry name" value="Amidase_dom"/>
</dbReference>
<dbReference type="PANTHER" id="PTHR46072:SF6">
    <property type="entry name" value="AMIDASE, PUTATIVE (AFU_ORTHOLOGUE AFUA_1G14530)-RELATED"/>
    <property type="match status" value="1"/>
</dbReference>
<organism evidence="8 9">
    <name type="scientific">Dendryphion nanum</name>
    <dbReference type="NCBI Taxonomy" id="256645"/>
    <lineage>
        <taxon>Eukaryota</taxon>
        <taxon>Fungi</taxon>
        <taxon>Dikarya</taxon>
        <taxon>Ascomycota</taxon>
        <taxon>Pezizomycotina</taxon>
        <taxon>Dothideomycetes</taxon>
        <taxon>Pleosporomycetidae</taxon>
        <taxon>Pleosporales</taxon>
        <taxon>Torulaceae</taxon>
        <taxon>Dendryphion</taxon>
    </lineage>
</organism>
<feature type="active site" description="Charge relay system" evidence="5">
    <location>
        <position position="210"/>
    </location>
</feature>
<sequence>MTALPEKWQIVSWQKKDEQHARIPSAWLLKSSPSPDVKTYIDIPRKSGILSKEEIRITEEYDGTGLAEAIRKRELTSVDVVRAFSKRAAIAHQLTNCLTEILFSEALVRAAKLDAHLDSGKSPLGPLHGVPVSLKDTFKIKGYDASIGLAALSFKPAEENSVLVDNLLGAGAVLYCKTNVPQTLMALDSHNNTFGRTLNPFNTLVTAGGSSGGEGALLGMRGSVLGVGTDVGGSIRIPAMCNGTFGIKPSWQRIPYAGQEGGQLPAVSKVGIPASAGPLAHSMRDIELFFKAVLEQKPWEQDPDVLPTPWSALSSVAGRRLRVGVVKRDGVMEPHPPILRLLDEVAGSMRVAGIEVIEMDIAPLFSQCQSLANALFGVEGGNAIFDILESTNEPLSPWLSTRLRRKKAFSLDKTRELHAKRTELQRQFLRIWKDASGGEIDAFICPVAPHPVPPIDRWNGVSYTSSFVLLDYPAGVIPVRKFDKTDMQGEMAETKAIGSWDKTNRELCKLGSLLITVWILIQWLGTEIDRSVYIGTPLCIQVVAQKMEERKLCEVMTAISEAIHGSEKKLSSRL</sequence>
<feature type="binding site" evidence="6">
    <location>
        <begin position="231"/>
        <end position="234"/>
    </location>
    <ligand>
        <name>substrate</name>
    </ligand>
</feature>
<dbReference type="AlphaFoldDB" id="A0A9P9CZF7"/>
<evidence type="ECO:0000256" key="3">
    <source>
        <dbReference type="ARBA" id="ARBA00012922"/>
    </source>
</evidence>
<protein>
    <recommendedName>
        <fullName evidence="3">amidase</fullName>
        <ecNumber evidence="3">3.5.1.4</ecNumber>
    </recommendedName>
</protein>
<dbReference type="PIRSF" id="PIRSF001221">
    <property type="entry name" value="Amidase_fungi"/>
    <property type="match status" value="1"/>
</dbReference>
<keyword evidence="4" id="KW-0378">Hydrolase</keyword>
<dbReference type="OrthoDB" id="6428749at2759"/>
<dbReference type="PANTHER" id="PTHR46072">
    <property type="entry name" value="AMIDASE-RELATED-RELATED"/>
    <property type="match status" value="1"/>
</dbReference>
<evidence type="ECO:0000259" key="7">
    <source>
        <dbReference type="Pfam" id="PF01425"/>
    </source>
</evidence>
<evidence type="ECO:0000256" key="4">
    <source>
        <dbReference type="ARBA" id="ARBA00022801"/>
    </source>
</evidence>
<dbReference type="GO" id="GO:0004040">
    <property type="term" value="F:amidase activity"/>
    <property type="evidence" value="ECO:0007669"/>
    <property type="project" value="UniProtKB-EC"/>
</dbReference>
<dbReference type="InterPro" id="IPR020556">
    <property type="entry name" value="Amidase_CS"/>
</dbReference>